<keyword evidence="3 4" id="KW-0574">Periplasm</keyword>
<dbReference type="PANTHER" id="PTHR36307:SF1">
    <property type="entry name" value="FLAGELLA BASAL BODY P-RING FORMATION PROTEIN FLGA"/>
    <property type="match status" value="1"/>
</dbReference>
<dbReference type="OrthoDB" id="255224at2"/>
<dbReference type="Pfam" id="PF13144">
    <property type="entry name" value="ChapFlgA"/>
    <property type="match status" value="1"/>
</dbReference>
<dbReference type="CDD" id="cd11614">
    <property type="entry name" value="SAF_CpaB_FlgA_like"/>
    <property type="match status" value="1"/>
</dbReference>
<evidence type="ECO:0000256" key="1">
    <source>
        <dbReference type="ARBA" id="ARBA00004418"/>
    </source>
</evidence>
<name>A1HRE4_9FIRM</name>
<dbReference type="InterPro" id="IPR039246">
    <property type="entry name" value="Flagellar_FlgA"/>
</dbReference>
<dbReference type="InterPro" id="IPR013974">
    <property type="entry name" value="SAF"/>
</dbReference>
<dbReference type="SMART" id="SM00858">
    <property type="entry name" value="SAF"/>
    <property type="match status" value="1"/>
</dbReference>
<dbReference type="RefSeq" id="WP_007289603.1">
    <property type="nucleotide sequence ID" value="NZ_AAWL01000010.1"/>
</dbReference>
<dbReference type="Gene3D" id="2.30.30.760">
    <property type="match status" value="1"/>
</dbReference>
<organism evidence="6 7">
    <name type="scientific">Thermosinus carboxydivorans Nor1</name>
    <dbReference type="NCBI Taxonomy" id="401526"/>
    <lineage>
        <taxon>Bacteria</taxon>
        <taxon>Bacillati</taxon>
        <taxon>Bacillota</taxon>
        <taxon>Negativicutes</taxon>
        <taxon>Selenomonadales</taxon>
        <taxon>Sporomusaceae</taxon>
        <taxon>Thermosinus</taxon>
    </lineage>
</organism>
<evidence type="ECO:0000256" key="2">
    <source>
        <dbReference type="ARBA" id="ARBA00022729"/>
    </source>
</evidence>
<sequence length="245" mass="25496" precursor="true">MLRKVAVLLALCLLAAVLPAPIAAATAASQVVAGAELADAAAMAAKQRLAGIDGEVTISPDTEPTDLVVPAGELKLTVEFPYGIRLSGLTAATVNVQVDGRLVAAATVKLDIKLYREILVAARPIAAWEILTADSLQRERRDVGKLASGYITDEQKVLGLAARRSLTPGAVITDSVLAKPVLIRRGQLIAIIARSGGIEVVAAGQALQDGAEGQVIRVQNIQSKKILSAQVLDNASALVLTYRGK</sequence>
<dbReference type="Gene3D" id="3.90.1210.10">
    <property type="entry name" value="Antifreeze-like/N-acetylneuraminic acid synthase C-terminal domain"/>
    <property type="match status" value="1"/>
</dbReference>
<dbReference type="InterPro" id="IPR017585">
    <property type="entry name" value="SAF_FlgA"/>
</dbReference>
<keyword evidence="4" id="KW-1005">Bacterial flagellum biogenesis</keyword>
<comment type="similarity">
    <text evidence="4">Belongs to the FlgA family.</text>
</comment>
<feature type="domain" description="SAF" evidence="5">
    <location>
        <begin position="116"/>
        <end position="178"/>
    </location>
</feature>
<evidence type="ECO:0000256" key="3">
    <source>
        <dbReference type="ARBA" id="ARBA00022764"/>
    </source>
</evidence>
<dbReference type="AlphaFoldDB" id="A1HRE4"/>
<keyword evidence="7" id="KW-1185">Reference proteome</keyword>
<comment type="caution">
    <text evidence="6">The sequence shown here is derived from an EMBL/GenBank/DDBJ whole genome shotgun (WGS) entry which is preliminary data.</text>
</comment>
<dbReference type="PANTHER" id="PTHR36307">
    <property type="entry name" value="FLAGELLA BASAL BODY P-RING FORMATION PROTEIN FLGA"/>
    <property type="match status" value="1"/>
</dbReference>
<evidence type="ECO:0000313" key="7">
    <source>
        <dbReference type="Proteomes" id="UP000005139"/>
    </source>
</evidence>
<reference evidence="6 7" key="2">
    <citation type="submission" date="2007-01" db="EMBL/GenBank/DDBJ databases">
        <title>Sequencing of the draft genome and assembly of Thermosinus carboxydivorans Nor1.</title>
        <authorList>
            <consortium name="US DOE Joint Genome Institute (JGI-PGF)"/>
            <person name="Copeland A."/>
            <person name="Lucas S."/>
            <person name="Lapidus A."/>
            <person name="Barry K."/>
            <person name="Glavina del Rio T."/>
            <person name="Dalin E."/>
            <person name="Tice H."/>
            <person name="Bruce D."/>
            <person name="Pitluck S."/>
            <person name="Richardson P."/>
        </authorList>
    </citation>
    <scope>NUCLEOTIDE SEQUENCE [LARGE SCALE GENOMIC DNA]</scope>
    <source>
        <strain evidence="6 7">Nor1</strain>
    </source>
</reference>
<proteinExistence type="inferred from homology"/>
<feature type="signal peptide" evidence="4">
    <location>
        <begin position="1"/>
        <end position="24"/>
    </location>
</feature>
<comment type="function">
    <text evidence="4">Involved in the assembly process of the P-ring formation. It may associate with FlgF on the rod constituting a structure essential for the P-ring assembly or may act as a modulator protein for the P-ring assembly.</text>
</comment>
<reference evidence="6 7" key="1">
    <citation type="submission" date="2007-01" db="EMBL/GenBank/DDBJ databases">
        <title>Annotation of the draft genome assembly of Thermosinus carboxydivorans Nor1.</title>
        <authorList>
            <consortium name="US DOE Joint Genome Institute (JGI-ORNL)"/>
            <person name="Larimer F."/>
            <person name="Land M."/>
            <person name="Hauser L."/>
        </authorList>
    </citation>
    <scope>NUCLEOTIDE SEQUENCE [LARGE SCALE GENOMIC DNA]</scope>
    <source>
        <strain evidence="6 7">Nor1</strain>
    </source>
</reference>
<dbReference type="Proteomes" id="UP000005139">
    <property type="component" value="Unassembled WGS sequence"/>
</dbReference>
<feature type="chain" id="PRO_5005121008" description="Flagella basal body P-ring formation protein FlgA" evidence="4">
    <location>
        <begin position="25"/>
        <end position="245"/>
    </location>
</feature>
<evidence type="ECO:0000313" key="6">
    <source>
        <dbReference type="EMBL" id="EAX47459.1"/>
    </source>
</evidence>
<protein>
    <recommendedName>
        <fullName evidence="4">Flagella basal body P-ring formation protein FlgA</fullName>
    </recommendedName>
</protein>
<evidence type="ECO:0000256" key="4">
    <source>
        <dbReference type="RuleBase" id="RU362063"/>
    </source>
</evidence>
<dbReference type="GO" id="GO:0044780">
    <property type="term" value="P:bacterial-type flagellum assembly"/>
    <property type="evidence" value="ECO:0007669"/>
    <property type="project" value="InterPro"/>
</dbReference>
<dbReference type="eggNOG" id="COG1261">
    <property type="taxonomic scope" value="Bacteria"/>
</dbReference>
<accession>A1HRE4</accession>
<gene>
    <name evidence="6" type="ORF">TcarDRAFT_1477</name>
</gene>
<evidence type="ECO:0000259" key="5">
    <source>
        <dbReference type="SMART" id="SM00858"/>
    </source>
</evidence>
<keyword evidence="2 4" id="KW-0732">Signal</keyword>
<dbReference type="GO" id="GO:0042597">
    <property type="term" value="C:periplasmic space"/>
    <property type="evidence" value="ECO:0007669"/>
    <property type="project" value="UniProtKB-SubCell"/>
</dbReference>
<dbReference type="NCBIfam" id="TIGR03170">
    <property type="entry name" value="flgA_cterm"/>
    <property type="match status" value="1"/>
</dbReference>
<dbReference type="EMBL" id="AAWL01000010">
    <property type="protein sequence ID" value="EAX47459.1"/>
    <property type="molecule type" value="Genomic_DNA"/>
</dbReference>
<comment type="subcellular location">
    <subcellularLocation>
        <location evidence="1 4">Periplasm</location>
    </subcellularLocation>
</comment>